<evidence type="ECO:0000313" key="3">
    <source>
        <dbReference type="Proteomes" id="UP000196803"/>
    </source>
</evidence>
<proteinExistence type="predicted"/>
<keyword evidence="3" id="KW-1185">Reference proteome</keyword>
<keyword evidence="1" id="KW-0238">DNA-binding</keyword>
<reference evidence="2 3" key="1">
    <citation type="submission" date="2017-05" db="EMBL/GenBank/DDBJ databases">
        <authorList>
            <person name="Varghese N."/>
            <person name="Submissions S."/>
        </authorList>
    </citation>
    <scope>NUCLEOTIDE SEQUENCE [LARGE SCALE GENOMIC DNA]</scope>
    <source>
        <strain evidence="2 3">MACB1020</strain>
    </source>
</reference>
<gene>
    <name evidence="2" type="ORF">SAMN05216240_0182</name>
</gene>
<dbReference type="EMBL" id="FXXC01000001">
    <property type="protein sequence ID" value="SMR90971.1"/>
    <property type="molecule type" value="Genomic_DNA"/>
</dbReference>
<protein>
    <submittedName>
        <fullName evidence="2">Transposase, IS605 OrfB family, central region</fullName>
    </submittedName>
</protein>
<comment type="caution">
    <text evidence="2">The sequence shown here is derived from an EMBL/GenBank/DDBJ whole genome shotgun (WGS) entry which is preliminary data.</text>
</comment>
<dbReference type="Proteomes" id="UP000196803">
    <property type="component" value="Unassembled WGS sequence"/>
</dbReference>
<evidence type="ECO:0000256" key="1">
    <source>
        <dbReference type="ARBA" id="ARBA00023125"/>
    </source>
</evidence>
<dbReference type="NCBIfam" id="TIGR01766">
    <property type="entry name" value="IS200/IS605 family accessory protein TnpB-like domain"/>
    <property type="match status" value="1"/>
</dbReference>
<organism evidence="2 3">
    <name type="scientific">Caldicellulosiruptor bescii</name>
    <name type="common">Anaerocellum thermophilum</name>
    <dbReference type="NCBI Taxonomy" id="31899"/>
    <lineage>
        <taxon>Bacteria</taxon>
        <taxon>Bacillati</taxon>
        <taxon>Bacillota</taxon>
        <taxon>Bacillota incertae sedis</taxon>
        <taxon>Caldicellulosiruptorales</taxon>
        <taxon>Caldicellulosiruptoraceae</taxon>
        <taxon>Caldicellulosiruptor</taxon>
    </lineage>
</organism>
<name>A0ABY1S4Y6_CALBS</name>
<dbReference type="InterPro" id="IPR010095">
    <property type="entry name" value="Cas12f1-like_TNB"/>
</dbReference>
<sequence length="520" mass="59780">MDKEVLKDMVTVQAKLVFDREEDKKAVLDLMRRWSSCMRYAYKRLLERHKRNELKRELQGIFNLNSRYVDDAIMKANSVLNSCKERGENPEKVIFGGRQLFEKLKRRHINGKVYRKLQREWQEKRKGNLYSRGDRSKKGNLNTRIEIDGNFTKLRINVGKREYVYATIQAGWKMKGKTYMDRNLLLQAISSSRGPYSVELKLKNGVVYAYFTVEEVFPKPAITRANGVIGIDTNAYPKNVAWVETDEHGQFLGYGRIPLEKLESGSSSKREYYRWQYAHMIVQMAKEKQKAIVIENLSIQDRGRRGDFSGRKSRRIRHYFGYRSLLEKVKLLAKREGIEVIEVDPAYTSVIGMLKYAPQYMVSKDIAAAYVIARRGLGLRERIPHNYMLLLSRLDVNNLEELKEYVRKVVKNKHLRKKQLKTIDRAIKFLQSSGSEPGRLSVPLDGTSAGSRGKKHNPWQVLRVAVVTPLSPDRVLRDMSVLKSLLISGQVGKTCKGVSSCFLGQGLWLSQIPPAGAGKA</sequence>
<evidence type="ECO:0000313" key="2">
    <source>
        <dbReference type="EMBL" id="SMR90971.1"/>
    </source>
</evidence>
<accession>A0ABY1S4Y6</accession>
<dbReference type="NCBIfam" id="TIGR01765">
    <property type="entry name" value="tspaseT_teng_N"/>
    <property type="match status" value="1"/>
</dbReference>
<dbReference type="InterPro" id="IPR010094">
    <property type="entry name" value="Transposase_put_N"/>
</dbReference>